<dbReference type="AlphaFoldDB" id="Q2GVH3"/>
<dbReference type="Proteomes" id="UP000001056">
    <property type="component" value="Unassembled WGS sequence"/>
</dbReference>
<name>Q2GVH3_CHAGB</name>
<protein>
    <submittedName>
        <fullName evidence="1">Uncharacterized protein</fullName>
    </submittedName>
</protein>
<dbReference type="HOGENOM" id="CLU_1266733_0_0_1"/>
<reference evidence="2" key="1">
    <citation type="journal article" date="2015" name="Genome Announc.">
        <title>Draft genome sequence of the cellulolytic fungus Chaetomium globosum.</title>
        <authorList>
            <person name="Cuomo C.A."/>
            <person name="Untereiner W.A."/>
            <person name="Ma L.-J."/>
            <person name="Grabherr M."/>
            <person name="Birren B.W."/>
        </authorList>
    </citation>
    <scope>NUCLEOTIDE SEQUENCE [LARGE SCALE GENOMIC DNA]</scope>
    <source>
        <strain evidence="2">ATCC 6205 / CBS 148.51 / DSM 1962 / NBRC 6347 / NRRL 1970</strain>
    </source>
</reference>
<dbReference type="GeneID" id="4393430"/>
<accession>Q2GVH3</accession>
<gene>
    <name evidence="1" type="ORF">CHGG_08031</name>
</gene>
<sequence>MTSVLCGAVWEISSSCGPLSHGKLGAPLGGGGVVGVTGGGEVGGGGDGGRDGDLRGGEDAAALAAAAVVLGVGVVIKFFDGLKGESLRCEDHPNDEEHSLLFTSVRSRGWRGPTPTVKRTLWRSRSHRRRFWLSQVRKPNVQAFLSTMGDARCRPGVQLRIPDWLKSGMSCSCDNGKASKELPDAVIPRNHTAWQRVKESGRFGEPRTDLLPLRLVHK</sequence>
<dbReference type="VEuPathDB" id="FungiDB:CHGG_08031"/>
<evidence type="ECO:0000313" key="1">
    <source>
        <dbReference type="EMBL" id="EAQ86778.1"/>
    </source>
</evidence>
<proteinExistence type="predicted"/>
<evidence type="ECO:0000313" key="2">
    <source>
        <dbReference type="Proteomes" id="UP000001056"/>
    </source>
</evidence>
<dbReference type="InParanoid" id="Q2GVH3"/>
<dbReference type="EMBL" id="CH408033">
    <property type="protein sequence ID" value="EAQ86778.1"/>
    <property type="molecule type" value="Genomic_DNA"/>
</dbReference>
<dbReference type="RefSeq" id="XP_001225687.1">
    <property type="nucleotide sequence ID" value="XM_001225686.1"/>
</dbReference>
<organism evidence="1 2">
    <name type="scientific">Chaetomium globosum (strain ATCC 6205 / CBS 148.51 / DSM 1962 / NBRC 6347 / NRRL 1970)</name>
    <name type="common">Soil fungus</name>
    <dbReference type="NCBI Taxonomy" id="306901"/>
    <lineage>
        <taxon>Eukaryota</taxon>
        <taxon>Fungi</taxon>
        <taxon>Dikarya</taxon>
        <taxon>Ascomycota</taxon>
        <taxon>Pezizomycotina</taxon>
        <taxon>Sordariomycetes</taxon>
        <taxon>Sordariomycetidae</taxon>
        <taxon>Sordariales</taxon>
        <taxon>Chaetomiaceae</taxon>
        <taxon>Chaetomium</taxon>
    </lineage>
</organism>
<keyword evidence="2" id="KW-1185">Reference proteome</keyword>